<evidence type="ECO:0000256" key="1">
    <source>
        <dbReference type="SAM" id="MobiDB-lite"/>
    </source>
</evidence>
<feature type="compositionally biased region" description="Basic and acidic residues" evidence="1">
    <location>
        <begin position="381"/>
        <end position="392"/>
    </location>
</feature>
<gene>
    <name evidence="2" type="ORF">RBB75_07920</name>
</gene>
<name>A0AAU7ZHA5_9BACT</name>
<sequence>MSRADRAFFATENTSGDIPVVDKAVFTSGTSKKQQDSAKSFLSQIGVREIGKAEEIEIILKRRYTKESELPDDATYLDDLKRFIALTEEKPDTATIFGDFYIFQAENEAWYRPVDTYLDQPYMDTCLSAYYKALKQDHEPEMIHARYRECGIEAKRFVKFAQAAGVRARLEIKEDGCSKNPDRNHLFSAGGSWTAYGINRDYFIPKLDELLKTPSLELSRLIWRTLTSLPAHPDYLQAMFRNNSAHSPRVADSRLVHQLRAASWVPQNGGGFVRPADALRELLLEGFPFDPGFRWLKPVQFGETVVRQSSQALQKDEAAKSLGFADAAAAERARRFNDLPESEQEKILAEYENSGKSAVPDRDLASPIRRADNVSEQANKAPDKESEIRERSVSIGRDEVKEQADTYLREHYRNEDGEMTCQICKGPLPFKLDDGSEFFETVEFLPGLRKRHFQNYLALCPNHSAMYRHTNGAREIIRDMVENLTGNALAVILAQRNITIYLSTIHVIDLKAVLAAEAKLPPLVGHGNMDNIQQEAPGVTQA</sequence>
<feature type="compositionally biased region" description="Basic and acidic residues" evidence="1">
    <location>
        <begin position="359"/>
        <end position="373"/>
    </location>
</feature>
<evidence type="ECO:0000313" key="2">
    <source>
        <dbReference type="EMBL" id="XCB28238.1"/>
    </source>
</evidence>
<reference evidence="2" key="1">
    <citation type="submission" date="2023-08" db="EMBL/GenBank/DDBJ databases">
        <authorList>
            <person name="Messyasz A."/>
            <person name="Mannisto M.K."/>
            <person name="Kerkhof L.J."/>
            <person name="Haggblom M."/>
        </authorList>
    </citation>
    <scope>NUCLEOTIDE SEQUENCE</scope>
    <source>
        <strain evidence="2">M8UP23</strain>
    </source>
</reference>
<feature type="region of interest" description="Disordered" evidence="1">
    <location>
        <begin position="350"/>
        <end position="392"/>
    </location>
</feature>
<dbReference type="EMBL" id="CP132932">
    <property type="protein sequence ID" value="XCB28238.1"/>
    <property type="molecule type" value="Genomic_DNA"/>
</dbReference>
<dbReference type="KEGG" id="temp:RBB75_07920"/>
<dbReference type="AlphaFoldDB" id="A0AAU7ZHA5"/>
<protein>
    <submittedName>
        <fullName evidence="2">Uncharacterized protein</fullName>
    </submittedName>
</protein>
<organism evidence="2">
    <name type="scientific">Tunturiibacter empetritectus</name>
    <dbReference type="NCBI Taxonomy" id="3069691"/>
    <lineage>
        <taxon>Bacteria</taxon>
        <taxon>Pseudomonadati</taxon>
        <taxon>Acidobacteriota</taxon>
        <taxon>Terriglobia</taxon>
        <taxon>Terriglobales</taxon>
        <taxon>Acidobacteriaceae</taxon>
        <taxon>Tunturiibacter</taxon>
    </lineage>
</organism>
<proteinExistence type="predicted"/>
<reference evidence="2" key="2">
    <citation type="journal article" date="2024" name="Environ. Microbiol.">
        <title>Genome analysis and description of Tunturibacter gen. nov. expands the diversity of Terriglobia in tundra soils.</title>
        <authorList>
            <person name="Messyasz A."/>
            <person name="Mannisto M.K."/>
            <person name="Kerkhof L.J."/>
            <person name="Haggblom M.M."/>
        </authorList>
    </citation>
    <scope>NUCLEOTIDE SEQUENCE</scope>
    <source>
        <strain evidence="2">M8UP23</strain>
    </source>
</reference>
<accession>A0AAU7ZHA5</accession>
<dbReference type="RefSeq" id="WP_353070113.1">
    <property type="nucleotide sequence ID" value="NZ_CP132932.1"/>
</dbReference>